<dbReference type="InterPro" id="IPR035906">
    <property type="entry name" value="MetI-like_sf"/>
</dbReference>
<feature type="transmembrane region" description="Helical" evidence="7">
    <location>
        <begin position="113"/>
        <end position="140"/>
    </location>
</feature>
<evidence type="ECO:0000313" key="9">
    <source>
        <dbReference type="EMBL" id="PST38034.1"/>
    </source>
</evidence>
<organism evidence="9 10">
    <name type="scientific">Clostridium fessum</name>
    <dbReference type="NCBI Taxonomy" id="2126740"/>
    <lineage>
        <taxon>Bacteria</taxon>
        <taxon>Bacillati</taxon>
        <taxon>Bacillota</taxon>
        <taxon>Clostridia</taxon>
        <taxon>Eubacteriales</taxon>
        <taxon>Clostridiaceae</taxon>
        <taxon>Clostridium</taxon>
    </lineage>
</organism>
<dbReference type="GO" id="GO:0005886">
    <property type="term" value="C:plasma membrane"/>
    <property type="evidence" value="ECO:0007669"/>
    <property type="project" value="UniProtKB-SubCell"/>
</dbReference>
<dbReference type="PROSITE" id="PS50928">
    <property type="entry name" value="ABC_TM1"/>
    <property type="match status" value="1"/>
</dbReference>
<dbReference type="PANTHER" id="PTHR30151">
    <property type="entry name" value="ALKANE SULFONATE ABC TRANSPORTER-RELATED, MEMBRANE SUBUNIT"/>
    <property type="match status" value="1"/>
</dbReference>
<dbReference type="AlphaFoldDB" id="A0A2T3FRZ2"/>
<evidence type="ECO:0000313" key="10">
    <source>
        <dbReference type="Proteomes" id="UP000241048"/>
    </source>
</evidence>
<feature type="transmembrane region" description="Helical" evidence="7">
    <location>
        <begin position="14"/>
        <end position="32"/>
    </location>
</feature>
<dbReference type="CDD" id="cd06261">
    <property type="entry name" value="TM_PBP2"/>
    <property type="match status" value="1"/>
</dbReference>
<dbReference type="PANTHER" id="PTHR30151:SF38">
    <property type="entry name" value="ALIPHATIC SULFONATES TRANSPORT PERMEASE PROTEIN SSUC-RELATED"/>
    <property type="match status" value="1"/>
</dbReference>
<proteinExistence type="inferred from homology"/>
<evidence type="ECO:0000256" key="2">
    <source>
        <dbReference type="ARBA" id="ARBA00022448"/>
    </source>
</evidence>
<feature type="transmembrane region" description="Helical" evidence="7">
    <location>
        <begin position="229"/>
        <end position="253"/>
    </location>
</feature>
<dbReference type="InterPro" id="IPR000515">
    <property type="entry name" value="MetI-like"/>
</dbReference>
<keyword evidence="5 7" id="KW-1133">Transmembrane helix</keyword>
<dbReference type="Proteomes" id="UP000241048">
    <property type="component" value="Unassembled WGS sequence"/>
</dbReference>
<feature type="transmembrane region" description="Helical" evidence="7">
    <location>
        <begin position="75"/>
        <end position="93"/>
    </location>
</feature>
<dbReference type="Pfam" id="PF00528">
    <property type="entry name" value="BPD_transp_1"/>
    <property type="match status" value="1"/>
</dbReference>
<accession>A0A2T3FRZ2</accession>
<protein>
    <submittedName>
        <fullName evidence="9">ABC transporter permease</fullName>
    </submittedName>
</protein>
<gene>
    <name evidence="9" type="ORF">C7U56_05605</name>
</gene>
<reference evidence="9 10" key="1">
    <citation type="submission" date="2018-03" db="EMBL/GenBank/DDBJ databases">
        <title>Lachnoclostridium SNUG30386 gen.nov., sp.nov., isolated from human faeces.</title>
        <authorList>
            <person name="Seo B."/>
            <person name="Jeon K."/>
            <person name="Ko G."/>
        </authorList>
    </citation>
    <scope>NUCLEOTIDE SEQUENCE [LARGE SCALE GENOMIC DNA]</scope>
    <source>
        <strain evidence="9 10">SNUG30386</strain>
    </source>
</reference>
<keyword evidence="6 7" id="KW-0472">Membrane</keyword>
<dbReference type="SUPFAM" id="SSF161098">
    <property type="entry name" value="MetI-like"/>
    <property type="match status" value="1"/>
</dbReference>
<dbReference type="FunFam" id="1.10.3720.10:FF:000003">
    <property type="entry name" value="Aliphatic sulfonate ABC transporter permease"/>
    <property type="match status" value="1"/>
</dbReference>
<feature type="transmembrane region" description="Helical" evidence="7">
    <location>
        <begin position="198"/>
        <end position="217"/>
    </location>
</feature>
<evidence type="ECO:0000256" key="3">
    <source>
        <dbReference type="ARBA" id="ARBA00022475"/>
    </source>
</evidence>
<dbReference type="Gene3D" id="1.10.3720.10">
    <property type="entry name" value="MetI-like"/>
    <property type="match status" value="1"/>
</dbReference>
<evidence type="ECO:0000256" key="4">
    <source>
        <dbReference type="ARBA" id="ARBA00022692"/>
    </source>
</evidence>
<evidence type="ECO:0000259" key="8">
    <source>
        <dbReference type="PROSITE" id="PS50928"/>
    </source>
</evidence>
<evidence type="ECO:0000256" key="5">
    <source>
        <dbReference type="ARBA" id="ARBA00022989"/>
    </source>
</evidence>
<evidence type="ECO:0000256" key="6">
    <source>
        <dbReference type="ARBA" id="ARBA00023136"/>
    </source>
</evidence>
<comment type="caution">
    <text evidence="9">The sequence shown here is derived from an EMBL/GenBank/DDBJ whole genome shotgun (WGS) entry which is preliminary data.</text>
</comment>
<keyword evidence="2 7" id="KW-0813">Transport</keyword>
<dbReference type="EMBL" id="PYLO01000002">
    <property type="protein sequence ID" value="PST38034.1"/>
    <property type="molecule type" value="Genomic_DNA"/>
</dbReference>
<evidence type="ECO:0000256" key="1">
    <source>
        <dbReference type="ARBA" id="ARBA00004651"/>
    </source>
</evidence>
<keyword evidence="3" id="KW-1003">Cell membrane</keyword>
<name>A0A2T3FRZ2_9CLOT</name>
<feature type="transmembrane region" description="Helical" evidence="7">
    <location>
        <begin position="172"/>
        <end position="192"/>
    </location>
</feature>
<sequence length="262" mass="29407">MKETKKFKDNWQKYFGPALGIGAVFLIWCLVCRMEMVSAYVLPSPARVWTSFLKMVKTGELWGDISISFLRVMKGFAIAFLFAFVLGMFRALFPGSSVYYEYIVQFFRNVPPLSMIPLLILWCGIGETTKTVIIVLASFFPMYLNIVKGFTGCDSKLLEVGDMFGYSKRRKFFRIILPYAMADILVGMRIGLGYSWRAIIGAEMVAASTGLGHMILFAQQMSRTDKVIVGILAIGAVGYVTDRLFGWMIGFVLKGSGENGWN</sequence>
<keyword evidence="10" id="KW-1185">Reference proteome</keyword>
<comment type="similarity">
    <text evidence="7">Belongs to the binding-protein-dependent transport system permease family.</text>
</comment>
<feature type="domain" description="ABC transmembrane type-1" evidence="8">
    <location>
        <begin position="61"/>
        <end position="245"/>
    </location>
</feature>
<keyword evidence="4 7" id="KW-0812">Transmembrane</keyword>
<comment type="subcellular location">
    <subcellularLocation>
        <location evidence="1 7">Cell membrane</location>
        <topology evidence="1 7">Multi-pass membrane protein</topology>
    </subcellularLocation>
</comment>
<dbReference type="GO" id="GO:0042918">
    <property type="term" value="P:alkanesulfonate transmembrane transport"/>
    <property type="evidence" value="ECO:0007669"/>
    <property type="project" value="UniProtKB-ARBA"/>
</dbReference>
<evidence type="ECO:0000256" key="7">
    <source>
        <dbReference type="RuleBase" id="RU363032"/>
    </source>
</evidence>